<evidence type="ECO:0000256" key="6">
    <source>
        <dbReference type="ARBA" id="ARBA00023002"/>
    </source>
</evidence>
<dbReference type="InterPro" id="IPR013154">
    <property type="entry name" value="ADH-like_N"/>
</dbReference>
<dbReference type="Pfam" id="PF08240">
    <property type="entry name" value="ADH_N"/>
    <property type="match status" value="1"/>
</dbReference>
<dbReference type="GO" id="GO:0004022">
    <property type="term" value="F:alcohol dehydrogenase (NAD+) activity"/>
    <property type="evidence" value="ECO:0007669"/>
    <property type="project" value="UniProtKB-EC"/>
</dbReference>
<dbReference type="InterPro" id="IPR013149">
    <property type="entry name" value="ADH-like_C"/>
</dbReference>
<dbReference type="InterPro" id="IPR036291">
    <property type="entry name" value="NAD(P)-bd_dom_sf"/>
</dbReference>
<dbReference type="InterPro" id="IPR020843">
    <property type="entry name" value="ER"/>
</dbReference>
<evidence type="ECO:0000256" key="4">
    <source>
        <dbReference type="ARBA" id="ARBA00022723"/>
    </source>
</evidence>
<dbReference type="InterPro" id="IPR002328">
    <property type="entry name" value="ADH_Zn_CS"/>
</dbReference>
<dbReference type="OrthoDB" id="1879366at2759"/>
<dbReference type="GeneID" id="19318007"/>
<accession>A0A061H6U2</accession>
<evidence type="ECO:0000256" key="8">
    <source>
        <dbReference type="RuleBase" id="RU361277"/>
    </source>
</evidence>
<dbReference type="PANTHER" id="PTHR42940">
    <property type="entry name" value="ALCOHOL DEHYDROGENASE 1-RELATED"/>
    <property type="match status" value="1"/>
</dbReference>
<keyword evidence="6" id="KW-0560">Oxidoreductase</keyword>
<keyword evidence="5 8" id="KW-0862">Zinc</keyword>
<evidence type="ECO:0000259" key="9">
    <source>
        <dbReference type="SMART" id="SM00829"/>
    </source>
</evidence>
<dbReference type="FunFam" id="3.40.50.720:FF:000039">
    <property type="entry name" value="Alcohol dehydrogenase AdhP"/>
    <property type="match status" value="1"/>
</dbReference>
<dbReference type="Proteomes" id="UP000053664">
    <property type="component" value="Unassembled WGS sequence"/>
</dbReference>
<reference evidence="10 11" key="1">
    <citation type="journal article" date="2013" name="Plant Cell">
        <title>The transition from a phytopathogenic smut ancestor to an anamorphic biocontrol agent deciphered by comparative whole-genome analysis.</title>
        <authorList>
            <person name="Lefebvre F."/>
            <person name="Joly D.L."/>
            <person name="Labbe C."/>
            <person name="Teichmann B."/>
            <person name="Linning R."/>
            <person name="Belzile F."/>
            <person name="Bakkeren G."/>
            <person name="Belanger R.R."/>
        </authorList>
    </citation>
    <scope>NUCLEOTIDE SEQUENCE [LARGE SCALE GENOMIC DNA]</scope>
    <source>
        <strain evidence="10 11">PF-1</strain>
    </source>
</reference>
<evidence type="ECO:0000256" key="5">
    <source>
        <dbReference type="ARBA" id="ARBA00022833"/>
    </source>
</evidence>
<evidence type="ECO:0000313" key="11">
    <source>
        <dbReference type="Proteomes" id="UP000053664"/>
    </source>
</evidence>
<protein>
    <recommendedName>
        <fullName evidence="3">alcohol dehydrogenase</fullName>
        <ecNumber evidence="3">1.1.1.1</ecNumber>
    </recommendedName>
</protein>
<dbReference type="SUPFAM" id="SSF50129">
    <property type="entry name" value="GroES-like"/>
    <property type="match status" value="1"/>
</dbReference>
<dbReference type="SMART" id="SM00829">
    <property type="entry name" value="PKS_ER"/>
    <property type="match status" value="1"/>
</dbReference>
<evidence type="ECO:0000256" key="3">
    <source>
        <dbReference type="ARBA" id="ARBA00013190"/>
    </source>
</evidence>
<dbReference type="PROSITE" id="PS00059">
    <property type="entry name" value="ADH_ZINC"/>
    <property type="match status" value="1"/>
</dbReference>
<dbReference type="PANTHER" id="PTHR42940:SF3">
    <property type="entry name" value="ALCOHOL DEHYDROGENASE 1-RELATED"/>
    <property type="match status" value="1"/>
</dbReference>
<comment type="cofactor">
    <cofactor evidence="1 8">
        <name>Zn(2+)</name>
        <dbReference type="ChEBI" id="CHEBI:29105"/>
    </cofactor>
</comment>
<name>A0A061H6U2_9BASI</name>
<evidence type="ECO:0000256" key="2">
    <source>
        <dbReference type="ARBA" id="ARBA00008072"/>
    </source>
</evidence>
<dbReference type="Pfam" id="PF00107">
    <property type="entry name" value="ADH_zinc_N"/>
    <property type="match status" value="1"/>
</dbReference>
<dbReference type="KEGG" id="pfp:PFL1_03900"/>
<proteinExistence type="inferred from homology"/>
<sequence>MTRDPRETNLAVSATNRAAIYEEHGGPEVIQIKDLATPKKEDLQPGEALVRTLFTGVCHSDLHALNGDWPFPTKLPLVGGHEGAGVVVALGPGADEWVKIGDRVGIKWVANTCFKCDYCLDGHDASCAEYKPSGYAVDGTFQQYTRHAARYLTRIPDGISLEASSSILCAGVTIYRAIKEANLRAGQWIVIPGSGGGLGHLGVQYARYAGYRVIGIDTGEEKRKLSLDLGCEAFVDFKTSSNVAEEIKAVTGGLGAHAAAVAAASAKAYELALTYIRPRGTLVIVGMPVATLPLDIFMTVALAHRIVGSAVGSRRDANEALDIAAQGKVRVVYQLKGLSDLPDVFRDMSEGKITGRVVLDLDK</sequence>
<dbReference type="HOGENOM" id="CLU_026673_20_1_1"/>
<dbReference type="CDD" id="cd08297">
    <property type="entry name" value="CAD3"/>
    <property type="match status" value="1"/>
</dbReference>
<keyword evidence="4 8" id="KW-0479">Metal-binding</keyword>
<dbReference type="Gene3D" id="3.40.50.720">
    <property type="entry name" value="NAD(P)-binding Rossmann-like Domain"/>
    <property type="match status" value="1"/>
</dbReference>
<organism evidence="10 11">
    <name type="scientific">Pseudozyma flocculosa PF-1</name>
    <dbReference type="NCBI Taxonomy" id="1277687"/>
    <lineage>
        <taxon>Eukaryota</taxon>
        <taxon>Fungi</taxon>
        <taxon>Dikarya</taxon>
        <taxon>Basidiomycota</taxon>
        <taxon>Ustilaginomycotina</taxon>
        <taxon>Ustilaginomycetes</taxon>
        <taxon>Ustilaginales</taxon>
        <taxon>Ustilaginaceae</taxon>
        <taxon>Pseudozyma</taxon>
    </lineage>
</organism>
<dbReference type="EMBL" id="KE361634">
    <property type="protein sequence ID" value="EPQ28597.1"/>
    <property type="molecule type" value="Genomic_DNA"/>
</dbReference>
<dbReference type="EC" id="1.1.1.1" evidence="3"/>
<gene>
    <name evidence="10" type="ORF">PFL1_03900</name>
</gene>
<dbReference type="RefSeq" id="XP_007879614.1">
    <property type="nucleotide sequence ID" value="XM_007881423.1"/>
</dbReference>
<dbReference type="InterPro" id="IPR011032">
    <property type="entry name" value="GroES-like_sf"/>
</dbReference>
<evidence type="ECO:0000313" key="10">
    <source>
        <dbReference type="EMBL" id="EPQ28597.1"/>
    </source>
</evidence>
<dbReference type="GO" id="GO:0008270">
    <property type="term" value="F:zinc ion binding"/>
    <property type="evidence" value="ECO:0007669"/>
    <property type="project" value="InterPro"/>
</dbReference>
<dbReference type="GO" id="GO:0005737">
    <property type="term" value="C:cytoplasm"/>
    <property type="evidence" value="ECO:0007669"/>
    <property type="project" value="TreeGrafter"/>
</dbReference>
<feature type="domain" description="Enoyl reductase (ER)" evidence="9">
    <location>
        <begin position="25"/>
        <end position="359"/>
    </location>
</feature>
<dbReference type="Gene3D" id="3.90.180.10">
    <property type="entry name" value="Medium-chain alcohol dehydrogenases, catalytic domain"/>
    <property type="match status" value="1"/>
</dbReference>
<evidence type="ECO:0000256" key="1">
    <source>
        <dbReference type="ARBA" id="ARBA00001947"/>
    </source>
</evidence>
<comment type="similarity">
    <text evidence="2 8">Belongs to the zinc-containing alcohol dehydrogenase family.</text>
</comment>
<keyword evidence="7" id="KW-0520">NAD</keyword>
<dbReference type="SUPFAM" id="SSF51735">
    <property type="entry name" value="NAD(P)-binding Rossmann-fold domains"/>
    <property type="match status" value="1"/>
</dbReference>
<dbReference type="AlphaFoldDB" id="A0A061H6U2"/>
<dbReference type="eggNOG" id="KOG0023">
    <property type="taxonomic scope" value="Eukaryota"/>
</dbReference>
<evidence type="ECO:0000256" key="7">
    <source>
        <dbReference type="ARBA" id="ARBA00023027"/>
    </source>
</evidence>